<organism evidence="8">
    <name type="scientific">marine metagenome</name>
    <dbReference type="NCBI Taxonomy" id="408172"/>
    <lineage>
        <taxon>unclassified sequences</taxon>
        <taxon>metagenomes</taxon>
        <taxon>ecological metagenomes</taxon>
    </lineage>
</organism>
<dbReference type="Gene3D" id="3.40.50.300">
    <property type="entry name" value="P-loop containing nucleotide triphosphate hydrolases"/>
    <property type="match status" value="1"/>
</dbReference>
<evidence type="ECO:0000256" key="1">
    <source>
        <dbReference type="ARBA" id="ARBA00004370"/>
    </source>
</evidence>
<keyword evidence="4" id="KW-0997">Cell inner membrane</keyword>
<keyword evidence="6" id="KW-0472">Membrane</keyword>
<evidence type="ECO:0000259" key="7">
    <source>
        <dbReference type="Pfam" id="PF00005"/>
    </source>
</evidence>
<dbReference type="InterPro" id="IPR003439">
    <property type="entry name" value="ABC_transporter-like_ATP-bd"/>
</dbReference>
<sequence length="169" mass="18407">VSTDQENQVMEPPLLSVKDLTTHFFTSEGIVKAVEGASFQIRAGRTLGIVGESGCGKSVAAKSILQLIERPGRIVGGEVIYTSSQSGSSENLLNFTSTSERMRRFRGGVVSMIFQEPMTSFSPVHTIGNQITEAITLHSDLNKTESSELAVDWLRKVGIPNPEQSMNEY</sequence>
<evidence type="ECO:0000256" key="3">
    <source>
        <dbReference type="ARBA" id="ARBA00022475"/>
    </source>
</evidence>
<dbReference type="GO" id="GO:0005524">
    <property type="term" value="F:ATP binding"/>
    <property type="evidence" value="ECO:0007669"/>
    <property type="project" value="InterPro"/>
</dbReference>
<evidence type="ECO:0000256" key="5">
    <source>
        <dbReference type="ARBA" id="ARBA00022967"/>
    </source>
</evidence>
<proteinExistence type="predicted"/>
<evidence type="ECO:0000256" key="2">
    <source>
        <dbReference type="ARBA" id="ARBA00022448"/>
    </source>
</evidence>
<feature type="non-terminal residue" evidence="8">
    <location>
        <position position="1"/>
    </location>
</feature>
<dbReference type="SUPFAM" id="SSF52540">
    <property type="entry name" value="P-loop containing nucleoside triphosphate hydrolases"/>
    <property type="match status" value="1"/>
</dbReference>
<gene>
    <name evidence="8" type="ORF">METZ01_LOCUS421190</name>
</gene>
<dbReference type="InterPro" id="IPR027417">
    <property type="entry name" value="P-loop_NTPase"/>
</dbReference>
<feature type="domain" description="ABC transporter" evidence="7">
    <location>
        <begin position="35"/>
        <end position="161"/>
    </location>
</feature>
<dbReference type="GO" id="GO:0016020">
    <property type="term" value="C:membrane"/>
    <property type="evidence" value="ECO:0007669"/>
    <property type="project" value="UniProtKB-SubCell"/>
</dbReference>
<evidence type="ECO:0000313" key="8">
    <source>
        <dbReference type="EMBL" id="SVD68336.1"/>
    </source>
</evidence>
<comment type="subcellular location">
    <subcellularLocation>
        <location evidence="1">Membrane</location>
    </subcellularLocation>
</comment>
<dbReference type="PANTHER" id="PTHR43297">
    <property type="entry name" value="OLIGOPEPTIDE TRANSPORT ATP-BINDING PROTEIN APPD"/>
    <property type="match status" value="1"/>
</dbReference>
<dbReference type="Pfam" id="PF00005">
    <property type="entry name" value="ABC_tran"/>
    <property type="match status" value="1"/>
</dbReference>
<dbReference type="EMBL" id="UINC01166403">
    <property type="protein sequence ID" value="SVD68336.1"/>
    <property type="molecule type" value="Genomic_DNA"/>
</dbReference>
<accession>A0A382XAY6</accession>
<dbReference type="GO" id="GO:0016887">
    <property type="term" value="F:ATP hydrolysis activity"/>
    <property type="evidence" value="ECO:0007669"/>
    <property type="project" value="InterPro"/>
</dbReference>
<keyword evidence="5" id="KW-1278">Translocase</keyword>
<reference evidence="8" key="1">
    <citation type="submission" date="2018-05" db="EMBL/GenBank/DDBJ databases">
        <authorList>
            <person name="Lanie J.A."/>
            <person name="Ng W.-L."/>
            <person name="Kazmierczak K.M."/>
            <person name="Andrzejewski T.M."/>
            <person name="Davidsen T.M."/>
            <person name="Wayne K.J."/>
            <person name="Tettelin H."/>
            <person name="Glass J.I."/>
            <person name="Rusch D."/>
            <person name="Podicherti R."/>
            <person name="Tsui H.-C.T."/>
            <person name="Winkler M.E."/>
        </authorList>
    </citation>
    <scope>NUCLEOTIDE SEQUENCE</scope>
</reference>
<dbReference type="PANTHER" id="PTHR43297:SF14">
    <property type="entry name" value="ATPASE AAA-TYPE CORE DOMAIN-CONTAINING PROTEIN"/>
    <property type="match status" value="1"/>
</dbReference>
<evidence type="ECO:0000256" key="6">
    <source>
        <dbReference type="ARBA" id="ARBA00023136"/>
    </source>
</evidence>
<name>A0A382XAY6_9ZZZZ</name>
<evidence type="ECO:0000256" key="4">
    <source>
        <dbReference type="ARBA" id="ARBA00022519"/>
    </source>
</evidence>
<protein>
    <recommendedName>
        <fullName evidence="7">ABC transporter domain-containing protein</fullName>
    </recommendedName>
</protein>
<feature type="non-terminal residue" evidence="8">
    <location>
        <position position="169"/>
    </location>
</feature>
<keyword evidence="2" id="KW-0813">Transport</keyword>
<dbReference type="InterPro" id="IPR050388">
    <property type="entry name" value="ABC_Ni/Peptide_Import"/>
</dbReference>
<dbReference type="AlphaFoldDB" id="A0A382XAY6"/>
<keyword evidence="3" id="KW-1003">Cell membrane</keyword>